<dbReference type="GO" id="GO:0047753">
    <property type="term" value="F:choline-sulfatase activity"/>
    <property type="evidence" value="ECO:0007669"/>
    <property type="project" value="UniProtKB-EC"/>
</dbReference>
<feature type="chain" id="PRO_5021770396" evidence="3">
    <location>
        <begin position="23"/>
        <end position="496"/>
    </location>
</feature>
<dbReference type="OrthoDB" id="9763613at2"/>
<accession>A0A517Z7W0</accession>
<dbReference type="PANTHER" id="PTHR42693:SF53">
    <property type="entry name" value="ENDO-4-O-SULFATASE"/>
    <property type="match status" value="1"/>
</dbReference>
<dbReference type="EC" id="3.1.6.6" evidence="5"/>
<dbReference type="InterPro" id="IPR000917">
    <property type="entry name" value="Sulfatase_N"/>
</dbReference>
<name>A0A517Z7W0_9PLAN</name>
<gene>
    <name evidence="5" type="primary">betC_13</name>
    <name evidence="5" type="ORF">Mal4_28680</name>
</gene>
<evidence type="ECO:0000259" key="4">
    <source>
        <dbReference type="Pfam" id="PF00884"/>
    </source>
</evidence>
<dbReference type="InterPro" id="IPR017850">
    <property type="entry name" value="Alkaline_phosphatase_core_sf"/>
</dbReference>
<comment type="similarity">
    <text evidence="1">Belongs to the sulfatase family.</text>
</comment>
<dbReference type="Gene3D" id="3.40.720.10">
    <property type="entry name" value="Alkaline Phosphatase, subunit A"/>
    <property type="match status" value="1"/>
</dbReference>
<feature type="signal peptide" evidence="3">
    <location>
        <begin position="1"/>
        <end position="22"/>
    </location>
</feature>
<keyword evidence="6" id="KW-1185">Reference proteome</keyword>
<dbReference type="InterPro" id="IPR050738">
    <property type="entry name" value="Sulfatase"/>
</dbReference>
<proteinExistence type="inferred from homology"/>
<dbReference type="RefSeq" id="WP_145369810.1">
    <property type="nucleotide sequence ID" value="NZ_CP036275.1"/>
</dbReference>
<evidence type="ECO:0000313" key="5">
    <source>
        <dbReference type="EMBL" id="QDU38539.1"/>
    </source>
</evidence>
<evidence type="ECO:0000256" key="2">
    <source>
        <dbReference type="ARBA" id="ARBA00022801"/>
    </source>
</evidence>
<keyword evidence="2 5" id="KW-0378">Hydrolase</keyword>
<evidence type="ECO:0000256" key="1">
    <source>
        <dbReference type="ARBA" id="ARBA00008779"/>
    </source>
</evidence>
<protein>
    <submittedName>
        <fullName evidence="5">Choline-sulfatase</fullName>
        <ecNumber evidence="5">3.1.6.6</ecNumber>
    </submittedName>
</protein>
<dbReference type="CDD" id="cd16027">
    <property type="entry name" value="SGSH"/>
    <property type="match status" value="1"/>
</dbReference>
<dbReference type="EMBL" id="CP036275">
    <property type="protein sequence ID" value="QDU38539.1"/>
    <property type="molecule type" value="Genomic_DNA"/>
</dbReference>
<dbReference type="GO" id="GO:0004065">
    <property type="term" value="F:arylsulfatase activity"/>
    <property type="evidence" value="ECO:0007669"/>
    <property type="project" value="TreeGrafter"/>
</dbReference>
<reference evidence="5 6" key="1">
    <citation type="submission" date="2019-02" db="EMBL/GenBank/DDBJ databases">
        <title>Deep-cultivation of Planctomycetes and their phenomic and genomic characterization uncovers novel biology.</title>
        <authorList>
            <person name="Wiegand S."/>
            <person name="Jogler M."/>
            <person name="Boedeker C."/>
            <person name="Pinto D."/>
            <person name="Vollmers J."/>
            <person name="Rivas-Marin E."/>
            <person name="Kohn T."/>
            <person name="Peeters S.H."/>
            <person name="Heuer A."/>
            <person name="Rast P."/>
            <person name="Oberbeckmann S."/>
            <person name="Bunk B."/>
            <person name="Jeske O."/>
            <person name="Meyerdierks A."/>
            <person name="Storesund J.E."/>
            <person name="Kallscheuer N."/>
            <person name="Luecker S."/>
            <person name="Lage O.M."/>
            <person name="Pohl T."/>
            <person name="Merkel B.J."/>
            <person name="Hornburger P."/>
            <person name="Mueller R.-W."/>
            <person name="Bruemmer F."/>
            <person name="Labrenz M."/>
            <person name="Spormann A.M."/>
            <person name="Op den Camp H."/>
            <person name="Overmann J."/>
            <person name="Amann R."/>
            <person name="Jetten M.S.M."/>
            <person name="Mascher T."/>
            <person name="Medema M.H."/>
            <person name="Devos D.P."/>
            <person name="Kaster A.-K."/>
            <person name="Ovreas L."/>
            <person name="Rohde M."/>
            <person name="Galperin M.Y."/>
            <person name="Jogler C."/>
        </authorList>
    </citation>
    <scope>NUCLEOTIDE SEQUENCE [LARGE SCALE GENOMIC DNA]</scope>
    <source>
        <strain evidence="5 6">Mal4</strain>
    </source>
</reference>
<dbReference type="KEGG" id="mri:Mal4_28680"/>
<dbReference type="Proteomes" id="UP000320496">
    <property type="component" value="Chromosome"/>
</dbReference>
<evidence type="ECO:0000256" key="3">
    <source>
        <dbReference type="SAM" id="SignalP"/>
    </source>
</evidence>
<sequence length="496" mass="56144" precursor="true">MRALKSLLLALLLLGLVRSAEAAEEQPNILWIIVDDMSANFSCYGETAIETPNVDRLAARGTRFSRAFVTAPVCSTCRSAFITGMYQTSIGAHHHRSGRGEEKIHLPKKIVPVPKLFQQAGYYTSVGSWPIRKGRLGKTDYNFEWDQSMYDGADWSGREQGQPFFAQIQLPGGKLRGGTLESARKFRERARRDLGSVTPLDAVELPPYYPDEPVLVEDWAAYLDSVRYTDMVVGQILDRLENEGVLEETVVFFMTDHGISHARGKQFLYDEGLHVPLVIAGQGVGIGFVRDDLVEHIDIAATSLGLAGIEIPEWMQARDILAGSYEPRDAVYAARDRCDETVDHLRSVRTKRFKYIRNFLPLRPHLQPNAYKDKKSILIALRDAHEAGRLDDVQGQLFASTRPPQELYDLENDPHEIHNLAQDPDHAGTLREMRGRLDRWMEETGDQGRSSEPKAMFESDMALYVGTLRRRKADPEHIRRVENNIELMRQWAAEGK</sequence>
<evidence type="ECO:0000313" key="6">
    <source>
        <dbReference type="Proteomes" id="UP000320496"/>
    </source>
</evidence>
<dbReference type="AlphaFoldDB" id="A0A517Z7W0"/>
<dbReference type="PANTHER" id="PTHR42693">
    <property type="entry name" value="ARYLSULFATASE FAMILY MEMBER"/>
    <property type="match status" value="1"/>
</dbReference>
<feature type="domain" description="Sulfatase N-terminal" evidence="4">
    <location>
        <begin position="27"/>
        <end position="309"/>
    </location>
</feature>
<keyword evidence="3" id="KW-0732">Signal</keyword>
<organism evidence="5 6">
    <name type="scientific">Maioricimonas rarisocia</name>
    <dbReference type="NCBI Taxonomy" id="2528026"/>
    <lineage>
        <taxon>Bacteria</taxon>
        <taxon>Pseudomonadati</taxon>
        <taxon>Planctomycetota</taxon>
        <taxon>Planctomycetia</taxon>
        <taxon>Planctomycetales</taxon>
        <taxon>Planctomycetaceae</taxon>
        <taxon>Maioricimonas</taxon>
    </lineage>
</organism>
<dbReference type="Pfam" id="PF00884">
    <property type="entry name" value="Sulfatase"/>
    <property type="match status" value="1"/>
</dbReference>
<dbReference type="SUPFAM" id="SSF53649">
    <property type="entry name" value="Alkaline phosphatase-like"/>
    <property type="match status" value="1"/>
</dbReference>